<organism evidence="2 3">
    <name type="scientific">Pseudomonas putida</name>
    <name type="common">Arthrobacter siderocapsulatus</name>
    <dbReference type="NCBI Taxonomy" id="303"/>
    <lineage>
        <taxon>Bacteria</taxon>
        <taxon>Pseudomonadati</taxon>
        <taxon>Pseudomonadota</taxon>
        <taxon>Gammaproteobacteria</taxon>
        <taxon>Pseudomonadales</taxon>
        <taxon>Pseudomonadaceae</taxon>
        <taxon>Pseudomonas</taxon>
    </lineage>
</organism>
<dbReference type="RefSeq" id="WP_020307572.1">
    <property type="nucleotide sequence ID" value="NZ_AP015030.1"/>
</dbReference>
<sequence>MTAIIGDALMGEAPAEEVSVQPEQPFVVGKTASELDAVFQAQSEAIKADPGLKFERTVHYALVECDTELQRIPLDALSLGLSVRASQDDPDALDENFIFSLLLATGTLSRCTIDVGPNCTVDPQLVLNEAEAQGLNVRLMLPPSPETVDAVVSYVDRLESYSALWLSMSSGNFSLTPLDGYLEYKFSVALGHTPKEITNNREMKLLFTDEVPVEVMDYIKARLDQVIERELGGDDFFVSEAQKLGGALRLKEAELREARKRMLEEELDARTPVPNLIRATSKMTGLSIPDAAGLIYELKNSFHSVLDKYLPKEADESLEDYTPSRAQKAFAHNLVSALGGAFGGADGLLGAWDQLSAKSQLKQLVDLDRGAVEPSPSARGAAEVIGVDGKVAALAAAEFVGMLGSILKAGGAISEIGLEKPQPVAEPVSVQPASNIIAVG</sequence>
<feature type="coiled-coil region" evidence="1">
    <location>
        <begin position="241"/>
        <end position="268"/>
    </location>
</feature>
<geneLocation type="plasmid" evidence="3">
    <name>pkf715a dna</name>
</geneLocation>
<reference evidence="2 3" key="1">
    <citation type="submission" date="2015-11" db="EMBL/GenBank/DDBJ databases">
        <title>Complete genome sequencing of a biphenyl-degrading bacterium, Pseudomonas putida KF715 (=NBRC110667).</title>
        <authorList>
            <person name="Suenaga H."/>
            <person name="Fujihara N."/>
            <person name="Watanabe T."/>
            <person name="Hirose J."/>
            <person name="Kimura N."/>
            <person name="Yamazoe A."/>
            <person name="Hosoyama A."/>
            <person name="Shimodaira J."/>
            <person name="Furukawa K."/>
        </authorList>
    </citation>
    <scope>NUCLEOTIDE SEQUENCE [LARGE SCALE GENOMIC DNA]</scope>
    <source>
        <strain evidence="2 3">KF715</strain>
        <plasmid evidence="3">Plasmid pkf715a dna</plasmid>
    </source>
</reference>
<evidence type="ECO:0000313" key="2">
    <source>
        <dbReference type="EMBL" id="BAW26986.1"/>
    </source>
</evidence>
<keyword evidence="2" id="KW-0812">Transmembrane</keyword>
<keyword evidence="1" id="KW-0175">Coiled coil</keyword>
<keyword evidence="2" id="KW-0614">Plasmid</keyword>
<name>A0A1L7NNC8_PSEPU</name>
<protein>
    <submittedName>
        <fullName evidence="2">Putative transmembrane protein</fullName>
    </submittedName>
</protein>
<accession>A0A1L7NNC8</accession>
<keyword evidence="2" id="KW-0472">Membrane</keyword>
<gene>
    <name evidence="2" type="ORF">KF715C_pA4810</name>
</gene>
<evidence type="ECO:0000256" key="1">
    <source>
        <dbReference type="SAM" id="Coils"/>
    </source>
</evidence>
<dbReference type="AlphaFoldDB" id="A0A1L7NNC8"/>
<evidence type="ECO:0000313" key="3">
    <source>
        <dbReference type="Proteomes" id="UP000218731"/>
    </source>
</evidence>
<dbReference type="Proteomes" id="UP000218731">
    <property type="component" value="Plasmid pKF715A"/>
</dbReference>
<proteinExistence type="predicted"/>
<dbReference type="EMBL" id="AP015030">
    <property type="protein sequence ID" value="BAW26986.1"/>
    <property type="molecule type" value="Genomic_DNA"/>
</dbReference>